<dbReference type="KEGG" id="hrr:HZS55_03265"/>
<accession>A0A7D5P369</accession>
<dbReference type="OrthoDB" id="200635at2157"/>
<dbReference type="InterPro" id="IPR036691">
    <property type="entry name" value="Endo/exonu/phosph_ase_sf"/>
</dbReference>
<dbReference type="Gene3D" id="3.60.10.10">
    <property type="entry name" value="Endonuclease/exonuclease/phosphatase"/>
    <property type="match status" value="1"/>
</dbReference>
<dbReference type="Proteomes" id="UP000509667">
    <property type="component" value="Chromosome"/>
</dbReference>
<evidence type="ECO:0000259" key="2">
    <source>
        <dbReference type="Pfam" id="PF03372"/>
    </source>
</evidence>
<keyword evidence="4" id="KW-1185">Reference proteome</keyword>
<keyword evidence="3" id="KW-0269">Exonuclease</keyword>
<evidence type="ECO:0000313" key="4">
    <source>
        <dbReference type="Proteomes" id="UP000509667"/>
    </source>
</evidence>
<dbReference type="EMBL" id="CP058910">
    <property type="protein sequence ID" value="QLH76382.1"/>
    <property type="molecule type" value="Genomic_DNA"/>
</dbReference>
<dbReference type="AlphaFoldDB" id="A0A7D5P369"/>
<keyword evidence="3" id="KW-0255">Endonuclease</keyword>
<reference evidence="3 4" key="1">
    <citation type="submission" date="2020-07" db="EMBL/GenBank/DDBJ databases">
        <title>Halosimplex pelagicum sp. nov. and Halosimplex rubrum sp. nov., isolated from salted brown alga Laminaria, and emended description of the genus Halosimplex.</title>
        <authorList>
            <person name="Cui H."/>
        </authorList>
    </citation>
    <scope>NUCLEOTIDE SEQUENCE [LARGE SCALE GENOMIC DNA]</scope>
    <source>
        <strain evidence="3 4">R27</strain>
    </source>
</reference>
<keyword evidence="3" id="KW-0540">Nuclease</keyword>
<sequence length="278" mass="30379">MNGEAVRVLTYNVRRDTARDGEFDWAGRRDAVAGTIRFHRPDVVGLQEPLAHQYADLRETVPGFEWVGDSREAEEGDGEFCPVGYRGDRFDRLDSGTFWLSPTPDDPGSVGWDAAYPRIATWVRLRDRAAGGTVLYCNTHLDHEGARARVEGARVLRERASEIREDDEPVVVGGDFNCVAGDEPYRALADDSGDAPEAKRGGQGGLRLVDAREASPYPAHGPDTTRTDFESLLPDRGIDHVFVAGAAVEGYGVAADAVGDGWFPSDHLPVVVDLDLWT</sequence>
<dbReference type="Pfam" id="PF03372">
    <property type="entry name" value="Exo_endo_phos"/>
    <property type="match status" value="1"/>
</dbReference>
<dbReference type="InterPro" id="IPR005135">
    <property type="entry name" value="Endo/exonuclease/phosphatase"/>
</dbReference>
<dbReference type="GeneID" id="56076850"/>
<dbReference type="CDD" id="cd09083">
    <property type="entry name" value="EEP-1"/>
    <property type="match status" value="1"/>
</dbReference>
<dbReference type="SUPFAM" id="SSF56219">
    <property type="entry name" value="DNase I-like"/>
    <property type="match status" value="1"/>
</dbReference>
<feature type="region of interest" description="Disordered" evidence="1">
    <location>
        <begin position="188"/>
        <end position="208"/>
    </location>
</feature>
<dbReference type="GO" id="GO:0004519">
    <property type="term" value="F:endonuclease activity"/>
    <property type="evidence" value="ECO:0007669"/>
    <property type="project" value="UniProtKB-KW"/>
</dbReference>
<gene>
    <name evidence="3" type="ORF">HZS55_03265</name>
</gene>
<name>A0A7D5P369_9EURY</name>
<evidence type="ECO:0000313" key="3">
    <source>
        <dbReference type="EMBL" id="QLH76382.1"/>
    </source>
</evidence>
<dbReference type="PANTHER" id="PTHR12121">
    <property type="entry name" value="CARBON CATABOLITE REPRESSOR PROTEIN 4"/>
    <property type="match status" value="1"/>
</dbReference>
<keyword evidence="3" id="KW-0378">Hydrolase</keyword>
<dbReference type="PANTHER" id="PTHR12121:SF36">
    <property type="entry name" value="ENDONUCLEASE_EXONUCLEASE_PHOSPHATASE DOMAIN-CONTAINING PROTEIN"/>
    <property type="match status" value="1"/>
</dbReference>
<evidence type="ECO:0000256" key="1">
    <source>
        <dbReference type="SAM" id="MobiDB-lite"/>
    </source>
</evidence>
<proteinExistence type="predicted"/>
<organism evidence="3 4">
    <name type="scientific">Halosimplex rubrum</name>
    <dbReference type="NCBI Taxonomy" id="869889"/>
    <lineage>
        <taxon>Archaea</taxon>
        <taxon>Methanobacteriati</taxon>
        <taxon>Methanobacteriota</taxon>
        <taxon>Stenosarchaea group</taxon>
        <taxon>Halobacteria</taxon>
        <taxon>Halobacteriales</taxon>
        <taxon>Haloarculaceae</taxon>
        <taxon>Halosimplex</taxon>
    </lineage>
</organism>
<feature type="domain" description="Endonuclease/exonuclease/phosphatase" evidence="2">
    <location>
        <begin position="9"/>
        <end position="267"/>
    </location>
</feature>
<dbReference type="InterPro" id="IPR050410">
    <property type="entry name" value="CCR4/nocturin_mRNA_transcr"/>
</dbReference>
<dbReference type="RefSeq" id="WP_179910322.1">
    <property type="nucleotide sequence ID" value="NZ_CP058910.1"/>
</dbReference>
<dbReference type="GO" id="GO:0000175">
    <property type="term" value="F:3'-5'-RNA exonuclease activity"/>
    <property type="evidence" value="ECO:0007669"/>
    <property type="project" value="TreeGrafter"/>
</dbReference>
<protein>
    <submittedName>
        <fullName evidence="3">Endonuclease/exonuclease/phosphatase family protein</fullName>
    </submittedName>
</protein>